<dbReference type="Gramene" id="OGLUM07G03690.1">
    <property type="protein sequence ID" value="OGLUM07G03690.1"/>
    <property type="gene ID" value="OGLUM07G03690"/>
</dbReference>
<evidence type="ECO:0000313" key="3">
    <source>
        <dbReference type="Proteomes" id="UP000026961"/>
    </source>
</evidence>
<dbReference type="Proteomes" id="UP000026961">
    <property type="component" value="Chromosome 7"/>
</dbReference>
<feature type="compositionally biased region" description="Basic and acidic residues" evidence="1">
    <location>
        <begin position="205"/>
        <end position="233"/>
    </location>
</feature>
<evidence type="ECO:0000256" key="1">
    <source>
        <dbReference type="SAM" id="MobiDB-lite"/>
    </source>
</evidence>
<reference evidence="2" key="2">
    <citation type="submission" date="2018-05" db="EMBL/GenBank/DDBJ databases">
        <title>OgluRS3 (Oryza glumaepatula Reference Sequence Version 3).</title>
        <authorList>
            <person name="Zhang J."/>
            <person name="Kudrna D."/>
            <person name="Lee S."/>
            <person name="Talag J."/>
            <person name="Welchert J."/>
            <person name="Wing R.A."/>
        </authorList>
    </citation>
    <scope>NUCLEOTIDE SEQUENCE [LARGE SCALE GENOMIC DNA]</scope>
</reference>
<dbReference type="EnsemblPlants" id="OGLUM07G03690.1">
    <property type="protein sequence ID" value="OGLUM07G03690.1"/>
    <property type="gene ID" value="OGLUM07G03690"/>
</dbReference>
<accession>A0A0E0AG65</accession>
<keyword evidence="3" id="KW-1185">Reference proteome</keyword>
<organism evidence="2">
    <name type="scientific">Oryza glumipatula</name>
    <dbReference type="NCBI Taxonomy" id="40148"/>
    <lineage>
        <taxon>Eukaryota</taxon>
        <taxon>Viridiplantae</taxon>
        <taxon>Streptophyta</taxon>
        <taxon>Embryophyta</taxon>
        <taxon>Tracheophyta</taxon>
        <taxon>Spermatophyta</taxon>
        <taxon>Magnoliopsida</taxon>
        <taxon>Liliopsida</taxon>
        <taxon>Poales</taxon>
        <taxon>Poaceae</taxon>
        <taxon>BOP clade</taxon>
        <taxon>Oryzoideae</taxon>
        <taxon>Oryzeae</taxon>
        <taxon>Oryzinae</taxon>
        <taxon>Oryza</taxon>
    </lineage>
</organism>
<dbReference type="AlphaFoldDB" id="A0A0E0AG65"/>
<proteinExistence type="predicted"/>
<reference evidence="2" key="1">
    <citation type="submission" date="2015-04" db="UniProtKB">
        <authorList>
            <consortium name="EnsemblPlants"/>
        </authorList>
    </citation>
    <scope>IDENTIFICATION</scope>
</reference>
<dbReference type="eggNOG" id="ENOG502S8M7">
    <property type="taxonomic scope" value="Eukaryota"/>
</dbReference>
<name>A0A0E0AG65_9ORYZ</name>
<sequence>MEGGGDDGHGLPRTLSHRELQAMCKRNDVHANMTNATMTDALQLLPSVDGIHKIDTTALCLPTPSRLTMKSALKAASAVGEEEQQQHGSPLPRGRRVSVKSLEAIQMDFEEGEDEMKRDREERNLGVALRSTSRRARATPTPIPTPATTRQTAAARKVEKAAPTPATLRRSQRTAARKAASPDFGACRRSPPSPLACRCFGPHRPPRERESVVGERSGDKGEGTGGGREKEER</sequence>
<protein>
    <submittedName>
        <fullName evidence="2">Uncharacterized protein</fullName>
    </submittedName>
</protein>
<feature type="region of interest" description="Disordered" evidence="1">
    <location>
        <begin position="112"/>
        <end position="233"/>
    </location>
</feature>
<dbReference type="PANTHER" id="PTHR33621">
    <property type="entry name" value="ASPARTIC/GLUTAMIC ACID-RICH PROTEIN"/>
    <property type="match status" value="1"/>
</dbReference>
<feature type="compositionally biased region" description="Low complexity" evidence="1">
    <location>
        <begin position="146"/>
        <end position="155"/>
    </location>
</feature>
<dbReference type="HOGENOM" id="CLU_103945_0_0_1"/>
<dbReference type="PANTHER" id="PTHR33621:SF8">
    <property type="match status" value="1"/>
</dbReference>
<evidence type="ECO:0000313" key="2">
    <source>
        <dbReference type="EnsemblPlants" id="OGLUM07G03690.1"/>
    </source>
</evidence>
<feature type="compositionally biased region" description="Basic and acidic residues" evidence="1">
    <location>
        <begin position="115"/>
        <end position="124"/>
    </location>
</feature>